<keyword evidence="2 11" id="KW-0963">Cytoplasm</keyword>
<name>A0A4P2PXA0_SORCE</name>
<organism evidence="13 14">
    <name type="scientific">Sorangium cellulosum</name>
    <name type="common">Polyangium cellulosum</name>
    <dbReference type="NCBI Taxonomy" id="56"/>
    <lineage>
        <taxon>Bacteria</taxon>
        <taxon>Pseudomonadati</taxon>
        <taxon>Myxococcota</taxon>
        <taxon>Polyangia</taxon>
        <taxon>Polyangiales</taxon>
        <taxon>Polyangiaceae</taxon>
        <taxon>Sorangium</taxon>
    </lineage>
</organism>
<dbReference type="Pfam" id="PF01070">
    <property type="entry name" value="FMN_dh"/>
    <property type="match status" value="1"/>
</dbReference>
<dbReference type="GO" id="GO:0000287">
    <property type="term" value="F:magnesium ion binding"/>
    <property type="evidence" value="ECO:0007669"/>
    <property type="project" value="UniProtKB-UniRule"/>
</dbReference>
<comment type="cofactor">
    <cofactor evidence="11">
        <name>NADPH</name>
        <dbReference type="ChEBI" id="CHEBI:57783"/>
    </cofactor>
</comment>
<evidence type="ECO:0000256" key="1">
    <source>
        <dbReference type="ARBA" id="ARBA00001917"/>
    </source>
</evidence>
<feature type="binding site" evidence="11">
    <location>
        <begin position="11"/>
        <end position="12"/>
    </location>
    <ligand>
        <name>substrate</name>
    </ligand>
</feature>
<feature type="binding site" evidence="11">
    <location>
        <begin position="100"/>
        <end position="102"/>
    </location>
    <ligand>
        <name>substrate</name>
    </ligand>
</feature>
<protein>
    <recommendedName>
        <fullName evidence="11">Isopentenyl-diphosphate delta-isomerase</fullName>
        <shortName evidence="11">IPP isomerase</shortName>
        <ecNumber evidence="11">5.3.3.2</ecNumber>
    </recommendedName>
    <alternativeName>
        <fullName evidence="11">Isopentenyl diphosphate:dimethylallyl diphosphate isomerase</fullName>
    </alternativeName>
    <alternativeName>
        <fullName evidence="11">Isopentenyl pyrophosphate isomerase</fullName>
    </alternativeName>
    <alternativeName>
        <fullName evidence="11">Type 2 isopentenyl diphosphate isomerase</fullName>
        <shortName evidence="11">IDI-2</shortName>
    </alternativeName>
</protein>
<dbReference type="SMART" id="SM01240">
    <property type="entry name" value="IMPDH"/>
    <property type="match status" value="1"/>
</dbReference>
<evidence type="ECO:0000256" key="3">
    <source>
        <dbReference type="ARBA" id="ARBA00022630"/>
    </source>
</evidence>
<keyword evidence="4 11" id="KW-0288">FMN</keyword>
<evidence type="ECO:0000256" key="9">
    <source>
        <dbReference type="ARBA" id="ARBA00023235"/>
    </source>
</evidence>
<dbReference type="CDD" id="cd02811">
    <property type="entry name" value="IDI-2_FMN"/>
    <property type="match status" value="1"/>
</dbReference>
<comment type="cofactor">
    <cofactor evidence="11">
        <name>Mg(2+)</name>
        <dbReference type="ChEBI" id="CHEBI:18420"/>
    </cofactor>
</comment>
<sequence length="362" mass="38035">MTDEAKDISERKADHIELCATGDVGFRTKTTLLEQVELIHDALPELSLDAVDTSALLLGKRLRAPLLIAAMTGGTERAQSINQELSRIAEERGYGFGLGSQRAMLNGDAAATYEVRAHAPTALVLGNIGAVQARSLSTDAVAELVAQVGADALCVHMNPAMELVQPGGDRDFSGALEAISRLSNELSVPVVAKETGCGIGPGTAYRLVRAGVRNVDVSGAGGTSWVAVETARADGAARSLGETLRDWGVPTAASVLVARTIRPRFKTIIATGGITTGLDIARALALGAHAAGIARPVLQAFISGGRDAAVQYLENVEAELRAVMLLVGARDIASLRKAPALLGRDLRRWSKLMKQMAQMEKD</sequence>
<keyword evidence="9 11" id="KW-0413">Isomerase</keyword>
<evidence type="ECO:0000313" key="14">
    <source>
        <dbReference type="Proteomes" id="UP000295781"/>
    </source>
</evidence>
<dbReference type="InterPro" id="IPR013785">
    <property type="entry name" value="Aldolase_TIM"/>
</dbReference>
<evidence type="ECO:0000256" key="10">
    <source>
        <dbReference type="ARBA" id="ARBA00025810"/>
    </source>
</evidence>
<feature type="binding site" evidence="11">
    <location>
        <position position="193"/>
    </location>
    <ligand>
        <name>FMN</name>
        <dbReference type="ChEBI" id="CHEBI:58210"/>
    </ligand>
</feature>
<dbReference type="GO" id="GO:0004452">
    <property type="term" value="F:isopentenyl-diphosphate delta-isomerase activity"/>
    <property type="evidence" value="ECO:0007669"/>
    <property type="project" value="UniProtKB-UniRule"/>
</dbReference>
<dbReference type="EMBL" id="CP012670">
    <property type="protein sequence ID" value="AUX21148.1"/>
    <property type="molecule type" value="Genomic_DNA"/>
</dbReference>
<dbReference type="GO" id="GO:0005737">
    <property type="term" value="C:cytoplasm"/>
    <property type="evidence" value="ECO:0007669"/>
    <property type="project" value="UniProtKB-SubCell"/>
</dbReference>
<accession>A0A4P2PXA0</accession>
<reference evidence="13 14" key="1">
    <citation type="submission" date="2015-09" db="EMBL/GenBank/DDBJ databases">
        <title>Sorangium comparison.</title>
        <authorList>
            <person name="Zaburannyi N."/>
            <person name="Bunk B."/>
            <person name="Overmann J."/>
            <person name="Mueller R."/>
        </authorList>
    </citation>
    <scope>NUCLEOTIDE SEQUENCE [LARGE SCALE GENOMIC DNA]</scope>
    <source>
        <strain evidence="13 14">So ceGT47</strain>
    </source>
</reference>
<keyword evidence="7 11" id="KW-0521">NADP</keyword>
<dbReference type="Proteomes" id="UP000295781">
    <property type="component" value="Chromosome"/>
</dbReference>
<feature type="binding site" evidence="11">
    <location>
        <position position="100"/>
    </location>
    <ligand>
        <name>FMN</name>
        <dbReference type="ChEBI" id="CHEBI:58210"/>
    </ligand>
</feature>
<dbReference type="Gene3D" id="3.20.20.70">
    <property type="entry name" value="Aldolase class I"/>
    <property type="match status" value="1"/>
</dbReference>
<proteinExistence type="inferred from homology"/>
<keyword evidence="6 11" id="KW-0460">Magnesium</keyword>
<feature type="binding site" evidence="11">
    <location>
        <begin position="294"/>
        <end position="295"/>
    </location>
    <ligand>
        <name>FMN</name>
        <dbReference type="ChEBI" id="CHEBI:58210"/>
    </ligand>
</feature>
<dbReference type="GO" id="GO:0070402">
    <property type="term" value="F:NADPH binding"/>
    <property type="evidence" value="ECO:0007669"/>
    <property type="project" value="UniProtKB-UniRule"/>
</dbReference>
<dbReference type="HAMAP" id="MF_00354">
    <property type="entry name" value="Idi_2"/>
    <property type="match status" value="1"/>
</dbReference>
<comment type="function">
    <text evidence="11">Involved in the biosynthesis of isoprenoids. Catalyzes the 1,3-allylic rearrangement of the homoallylic substrate isopentenyl (IPP) to its allylic isomer, dimethylallyl diphosphate (DMAPP).</text>
</comment>
<evidence type="ECO:0000313" key="13">
    <source>
        <dbReference type="EMBL" id="AUX21148.1"/>
    </source>
</evidence>
<dbReference type="RefSeq" id="WP_129346507.1">
    <property type="nucleotide sequence ID" value="NZ_CP012670.1"/>
</dbReference>
<dbReference type="AlphaFoldDB" id="A0A4P2PXA0"/>
<dbReference type="InterPro" id="IPR000262">
    <property type="entry name" value="FMN-dep_DH"/>
</dbReference>
<dbReference type="GO" id="GO:0010181">
    <property type="term" value="F:FMN binding"/>
    <property type="evidence" value="ECO:0007669"/>
    <property type="project" value="UniProtKB-UniRule"/>
</dbReference>
<evidence type="ECO:0000256" key="4">
    <source>
        <dbReference type="ARBA" id="ARBA00022643"/>
    </source>
</evidence>
<feature type="binding site" evidence="11">
    <location>
        <position position="218"/>
    </location>
    <ligand>
        <name>FMN</name>
        <dbReference type="ChEBI" id="CHEBI:58210"/>
    </ligand>
</feature>
<feature type="binding site" evidence="11">
    <location>
        <position position="162"/>
    </location>
    <ligand>
        <name>Mg(2+)</name>
        <dbReference type="ChEBI" id="CHEBI:18420"/>
    </ligand>
</feature>
<keyword evidence="3 11" id="KW-0285">Flavoprotein</keyword>
<dbReference type="NCBIfam" id="TIGR02151">
    <property type="entry name" value="IPP_isom_2"/>
    <property type="match status" value="1"/>
</dbReference>
<comment type="subcellular location">
    <subcellularLocation>
        <location evidence="11">Cytoplasm</location>
    </subcellularLocation>
</comment>
<comment type="subunit">
    <text evidence="10 11">Homooctamer. Dimer of tetramers.</text>
</comment>
<comment type="cofactor">
    <cofactor evidence="1 11">
        <name>FMN</name>
        <dbReference type="ChEBI" id="CHEBI:58210"/>
    </cofactor>
</comment>
<comment type="caution">
    <text evidence="11">Lacks conserved residue(s) required for the propagation of feature annotation.</text>
</comment>
<evidence type="ECO:0000256" key="5">
    <source>
        <dbReference type="ARBA" id="ARBA00022723"/>
    </source>
</evidence>
<feature type="domain" description="FMN-dependent dehydrogenase" evidence="12">
    <location>
        <begin position="176"/>
        <end position="337"/>
    </location>
</feature>
<dbReference type="InterPro" id="IPR011179">
    <property type="entry name" value="IPdP_isomerase"/>
</dbReference>
<evidence type="ECO:0000256" key="7">
    <source>
        <dbReference type="ARBA" id="ARBA00022857"/>
    </source>
</evidence>
<dbReference type="PIRSF" id="PIRSF003314">
    <property type="entry name" value="IPP_isomerase"/>
    <property type="match status" value="1"/>
</dbReference>
<evidence type="ECO:0000256" key="8">
    <source>
        <dbReference type="ARBA" id="ARBA00023229"/>
    </source>
</evidence>
<dbReference type="GO" id="GO:0016491">
    <property type="term" value="F:oxidoreductase activity"/>
    <property type="evidence" value="ECO:0007669"/>
    <property type="project" value="InterPro"/>
</dbReference>
<keyword evidence="8 11" id="KW-0414">Isoprene biosynthesis</keyword>
<feature type="binding site" evidence="11">
    <location>
        <begin position="70"/>
        <end position="72"/>
    </location>
    <ligand>
        <name>FMN</name>
        <dbReference type="ChEBI" id="CHEBI:58210"/>
    </ligand>
</feature>
<feature type="binding site" evidence="11">
    <location>
        <position position="223"/>
    </location>
    <ligand>
        <name>FMN</name>
        <dbReference type="ChEBI" id="CHEBI:58210"/>
    </ligand>
</feature>
<comment type="similarity">
    <text evidence="11">Belongs to the IPP isomerase type 2 family.</text>
</comment>
<dbReference type="PANTHER" id="PTHR43665">
    <property type="entry name" value="ISOPENTENYL-DIPHOSPHATE DELTA-ISOMERASE"/>
    <property type="match status" value="1"/>
</dbReference>
<keyword evidence="5 11" id="KW-0479">Metal-binding</keyword>
<dbReference type="OrthoDB" id="9795032at2"/>
<gene>
    <name evidence="11 13" type="primary">fni</name>
    <name evidence="13" type="ORF">SOCEGT47_016270</name>
</gene>
<evidence type="ECO:0000259" key="12">
    <source>
        <dbReference type="Pfam" id="PF01070"/>
    </source>
</evidence>
<dbReference type="EC" id="5.3.3.2" evidence="11"/>
<dbReference type="GO" id="GO:0008299">
    <property type="term" value="P:isoprenoid biosynthetic process"/>
    <property type="evidence" value="ECO:0007669"/>
    <property type="project" value="UniProtKB-UniRule"/>
</dbReference>
<dbReference type="PANTHER" id="PTHR43665:SF1">
    <property type="entry name" value="ISOPENTENYL-DIPHOSPHATE DELTA-ISOMERASE"/>
    <property type="match status" value="1"/>
</dbReference>
<dbReference type="SUPFAM" id="SSF51395">
    <property type="entry name" value="FMN-linked oxidoreductases"/>
    <property type="match status" value="1"/>
</dbReference>
<evidence type="ECO:0000256" key="6">
    <source>
        <dbReference type="ARBA" id="ARBA00022842"/>
    </source>
</evidence>
<feature type="binding site" evidence="11">
    <location>
        <position position="127"/>
    </location>
    <ligand>
        <name>FMN</name>
        <dbReference type="ChEBI" id="CHEBI:58210"/>
    </ligand>
</feature>
<evidence type="ECO:0000256" key="2">
    <source>
        <dbReference type="ARBA" id="ARBA00022490"/>
    </source>
</evidence>
<comment type="catalytic activity">
    <reaction evidence="11">
        <text>isopentenyl diphosphate = dimethylallyl diphosphate</text>
        <dbReference type="Rhea" id="RHEA:23284"/>
        <dbReference type="ChEBI" id="CHEBI:57623"/>
        <dbReference type="ChEBI" id="CHEBI:128769"/>
        <dbReference type="EC" id="5.3.3.2"/>
    </reaction>
</comment>
<evidence type="ECO:0000256" key="11">
    <source>
        <dbReference type="HAMAP-Rule" id="MF_00354"/>
    </source>
</evidence>